<proteinExistence type="inferred from homology"/>
<gene>
    <name evidence="4 6" type="primary">nagB</name>
    <name evidence="6" type="ORF">BTJ66_05465</name>
    <name evidence="7" type="ORF">MNY58_01330</name>
</gene>
<dbReference type="AlphaFoldDB" id="A0A2C6WQ83"/>
<dbReference type="NCBIfam" id="TIGR00502">
    <property type="entry name" value="nagB"/>
    <property type="match status" value="1"/>
</dbReference>
<dbReference type="FunFam" id="3.40.50.1360:FF:000003">
    <property type="entry name" value="Glucosamine-6-phosphate deaminase"/>
    <property type="match status" value="1"/>
</dbReference>
<evidence type="ECO:0000256" key="1">
    <source>
        <dbReference type="ARBA" id="ARBA00000644"/>
    </source>
</evidence>
<dbReference type="GO" id="GO:0019262">
    <property type="term" value="P:N-acetylneuraminate catabolic process"/>
    <property type="evidence" value="ECO:0007669"/>
    <property type="project" value="UniProtKB-UniRule"/>
</dbReference>
<reference evidence="6" key="3">
    <citation type="submission" date="2017-10" db="EMBL/GenBank/DDBJ databases">
        <authorList>
            <person name="Vrbovska V."/>
            <person name="Kovarovic V."/>
            <person name="Indrakova A."/>
        </authorList>
    </citation>
    <scope>NUCLEOTIDE SEQUENCE</scope>
    <source>
        <strain evidence="6">CCM 8730</strain>
    </source>
</reference>
<keyword evidence="3 4" id="KW-0119">Carbohydrate metabolism</keyword>
<dbReference type="InterPro" id="IPR037171">
    <property type="entry name" value="NagB/RpiA_transferase-like"/>
</dbReference>
<dbReference type="EMBL" id="MRZN01000006">
    <property type="protein sequence ID" value="PHK49954.1"/>
    <property type="molecule type" value="Genomic_DNA"/>
</dbReference>
<feature type="active site" description="Proton acceptor; for ring-opening step" evidence="4">
    <location>
        <position position="139"/>
    </location>
</feature>
<accession>A0A2C6WQ83</accession>
<dbReference type="GO" id="GO:0005737">
    <property type="term" value="C:cytoplasm"/>
    <property type="evidence" value="ECO:0007669"/>
    <property type="project" value="TreeGrafter"/>
</dbReference>
<dbReference type="RefSeq" id="WP_099089963.1">
    <property type="nucleotide sequence ID" value="NZ_CP093217.1"/>
</dbReference>
<dbReference type="Pfam" id="PF01182">
    <property type="entry name" value="Glucosamine_iso"/>
    <property type="match status" value="1"/>
</dbReference>
<keyword evidence="9" id="KW-1185">Reference proteome</keyword>
<protein>
    <recommendedName>
        <fullName evidence="4">Glucosamine-6-phosphate deaminase</fullName>
        <ecNumber evidence="4">3.5.99.6</ecNumber>
    </recommendedName>
    <alternativeName>
        <fullName evidence="4">GlcN6P deaminase</fullName>
        <shortName evidence="4">GNPDA</shortName>
    </alternativeName>
    <alternativeName>
        <fullName evidence="4">Glucosamine-6-phosphate isomerase</fullName>
    </alternativeName>
</protein>
<dbReference type="SUPFAM" id="SSF100950">
    <property type="entry name" value="NagB/RpiA/CoA transferase-like"/>
    <property type="match status" value="1"/>
</dbReference>
<dbReference type="UniPathway" id="UPA00629">
    <property type="reaction ID" value="UER00684"/>
</dbReference>
<reference evidence="6" key="1">
    <citation type="journal article" date="2017" name="Appl. Environ. Microbiol.">
        <title>Staphylococcus edaphicus sp. nov., isolated in Antarctica, harbours mecC gene and genomic islands with suspected role in adaptation to extreme environment.</title>
        <authorList>
            <person name="Pantucek R."/>
            <person name="Sedlacek I."/>
            <person name="Indrakova A."/>
            <person name="Vrbovska V."/>
            <person name="Maslanova I."/>
            <person name="Kovarovic V."/>
            <person name="Svec P."/>
            <person name="Kralova S."/>
            <person name="Kristofova L."/>
            <person name="Keklakova J."/>
            <person name="Petras P."/>
            <person name="Doskar J."/>
        </authorList>
    </citation>
    <scope>NUCLEOTIDE SEQUENCE</scope>
    <source>
        <strain evidence="6">CCM 8730</strain>
    </source>
</reference>
<dbReference type="InterPro" id="IPR004547">
    <property type="entry name" value="Glucosamine6P_isomerase"/>
</dbReference>
<reference evidence="7" key="4">
    <citation type="submission" date="2022-03" db="EMBL/GenBank/DDBJ databases">
        <title>Complete Genome Sequence of Staphylococcus edaphicus strain CCM 8731.</title>
        <authorList>
            <person name="Rimmer C.O."/>
            <person name="Thomas J.C."/>
        </authorList>
    </citation>
    <scope>NUCLEOTIDE SEQUENCE</scope>
    <source>
        <strain evidence="7">CCM 8731</strain>
    </source>
</reference>
<evidence type="ECO:0000256" key="2">
    <source>
        <dbReference type="ARBA" id="ARBA00022801"/>
    </source>
</evidence>
<organism evidence="6 8">
    <name type="scientific">Staphylococcus edaphicus</name>
    <dbReference type="NCBI Taxonomy" id="1955013"/>
    <lineage>
        <taxon>Bacteria</taxon>
        <taxon>Bacillati</taxon>
        <taxon>Bacillota</taxon>
        <taxon>Bacilli</taxon>
        <taxon>Bacillales</taxon>
        <taxon>Staphylococcaceae</taxon>
        <taxon>Staphylococcus</taxon>
    </lineage>
</organism>
<evidence type="ECO:0000259" key="5">
    <source>
        <dbReference type="Pfam" id="PF01182"/>
    </source>
</evidence>
<dbReference type="GO" id="GO:0006046">
    <property type="term" value="P:N-acetylglucosamine catabolic process"/>
    <property type="evidence" value="ECO:0007669"/>
    <property type="project" value="UniProtKB-UniRule"/>
</dbReference>
<dbReference type="GO" id="GO:0005975">
    <property type="term" value="P:carbohydrate metabolic process"/>
    <property type="evidence" value="ECO:0007669"/>
    <property type="project" value="InterPro"/>
</dbReference>
<dbReference type="EC" id="3.5.99.6" evidence="4"/>
<dbReference type="EMBL" id="CP093217">
    <property type="protein sequence ID" value="UQW81785.1"/>
    <property type="molecule type" value="Genomic_DNA"/>
</dbReference>
<name>A0A2C6WQ83_9STAP</name>
<comment type="function">
    <text evidence="4">Catalyzes the reversible isomerization-deamination of glucosamine 6-phosphate (GlcN6P) to form fructose 6-phosphate (Fru6P) and ammonium ion.</text>
</comment>
<dbReference type="Gene3D" id="3.40.50.1360">
    <property type="match status" value="1"/>
</dbReference>
<reference evidence="8" key="2">
    <citation type="submission" date="2017-10" db="EMBL/GenBank/DDBJ databases">
        <title>Staphylococcus edaphicus sp. nov., isolated in Antarctica, harbouring mecC gene and genomic islands essential in adaptation to extreme environment.</title>
        <authorList>
            <person name="Pantucek R."/>
            <person name="Sedlacek I."/>
            <person name="Indrakova A."/>
            <person name="Vrbovska V."/>
            <person name="Maslanova I."/>
            <person name="Kovarovic V."/>
            <person name="Svec P."/>
            <person name="Kralova S."/>
            <person name="Kristofova L."/>
            <person name="Keklakova J."/>
            <person name="Petras P."/>
            <person name="Doskar J."/>
        </authorList>
    </citation>
    <scope>NUCLEOTIDE SEQUENCE [LARGE SCALE GENOMIC DNA]</scope>
    <source>
        <strain evidence="8">CCM 5085</strain>
    </source>
</reference>
<comment type="catalytic activity">
    <reaction evidence="1 4">
        <text>alpha-D-glucosamine 6-phosphate + H2O = beta-D-fructose 6-phosphate + NH4(+)</text>
        <dbReference type="Rhea" id="RHEA:12172"/>
        <dbReference type="ChEBI" id="CHEBI:15377"/>
        <dbReference type="ChEBI" id="CHEBI:28938"/>
        <dbReference type="ChEBI" id="CHEBI:57634"/>
        <dbReference type="ChEBI" id="CHEBI:75989"/>
        <dbReference type="EC" id="3.5.99.6"/>
    </reaction>
</comment>
<keyword evidence="2 4" id="KW-0378">Hydrolase</keyword>
<feature type="active site" description="Proton acceptor; for enolization step" evidence="4">
    <location>
        <position position="67"/>
    </location>
</feature>
<evidence type="ECO:0000256" key="3">
    <source>
        <dbReference type="ARBA" id="ARBA00023277"/>
    </source>
</evidence>
<dbReference type="CDD" id="cd01399">
    <property type="entry name" value="GlcN6P_deaminase"/>
    <property type="match status" value="1"/>
</dbReference>
<comment type="pathway">
    <text evidence="4">Amino-sugar metabolism; N-acetylneuraminate degradation; D-fructose 6-phosphate from N-acetylneuraminate: step 5/5.</text>
</comment>
<dbReference type="Proteomes" id="UP001056588">
    <property type="component" value="Chromosome"/>
</dbReference>
<dbReference type="GO" id="GO:0042802">
    <property type="term" value="F:identical protein binding"/>
    <property type="evidence" value="ECO:0007669"/>
    <property type="project" value="TreeGrafter"/>
</dbReference>
<comment type="caution">
    <text evidence="4">Lacks conserved residue(s) required for the propagation of feature annotation.</text>
</comment>
<evidence type="ECO:0000313" key="9">
    <source>
        <dbReference type="Proteomes" id="UP001056588"/>
    </source>
</evidence>
<evidence type="ECO:0000256" key="4">
    <source>
        <dbReference type="HAMAP-Rule" id="MF_01241"/>
    </source>
</evidence>
<feature type="active site" description="For ring-opening step" evidence="4">
    <location>
        <position position="137"/>
    </location>
</feature>
<dbReference type="InterPro" id="IPR006148">
    <property type="entry name" value="Glc/Gal-6P_isomerase"/>
</dbReference>
<evidence type="ECO:0000313" key="7">
    <source>
        <dbReference type="EMBL" id="UQW81785.1"/>
    </source>
</evidence>
<dbReference type="OrthoDB" id="9791139at2"/>
<dbReference type="PANTHER" id="PTHR11280">
    <property type="entry name" value="GLUCOSAMINE-6-PHOSPHATE ISOMERASE"/>
    <property type="match status" value="1"/>
</dbReference>
<comment type="similarity">
    <text evidence="4">Belongs to the glucosamine/galactosamine-6-phosphate isomerase family. NagB subfamily.</text>
</comment>
<dbReference type="GO" id="GO:0006043">
    <property type="term" value="P:glucosamine catabolic process"/>
    <property type="evidence" value="ECO:0007669"/>
    <property type="project" value="TreeGrafter"/>
</dbReference>
<dbReference type="HAMAP" id="MF_01241">
    <property type="entry name" value="GlcN6P_deamin"/>
    <property type="match status" value="1"/>
</dbReference>
<evidence type="ECO:0000313" key="6">
    <source>
        <dbReference type="EMBL" id="PHK49954.1"/>
    </source>
</evidence>
<dbReference type="Proteomes" id="UP000223828">
    <property type="component" value="Unassembled WGS sequence"/>
</dbReference>
<feature type="active site" description="For ring-opening step" evidence="4">
    <location>
        <position position="144"/>
    </location>
</feature>
<dbReference type="PANTHER" id="PTHR11280:SF5">
    <property type="entry name" value="GLUCOSAMINE-6-PHOSPHATE ISOMERASE"/>
    <property type="match status" value="1"/>
</dbReference>
<dbReference type="GO" id="GO:0004342">
    <property type="term" value="F:glucosamine-6-phosphate deaminase activity"/>
    <property type="evidence" value="ECO:0007669"/>
    <property type="project" value="UniProtKB-UniRule"/>
</dbReference>
<evidence type="ECO:0000313" key="8">
    <source>
        <dbReference type="Proteomes" id="UP000223828"/>
    </source>
</evidence>
<feature type="domain" description="Glucosamine/galactosamine-6-phosphate isomerase" evidence="5">
    <location>
        <begin position="15"/>
        <end position="226"/>
    </location>
</feature>
<sequence length="243" mass="27222">MNVINLKNRTIGSQYVATEILKQLIIKPDAVLGLATGNTMVDVYKHLSELLNINKIDLSNVVTFNLDEYVGLSAEHKQSYHVYMHEHLFNNNDTWNKAHLHLPVGDAINVEYESENYEKCLSEIGPADIQILGIGENGHIGFNEPHSSFASVTRVVDLTPSTIHANRQHFERIEDVPKQAISMGLSSIMRAKRIILIAFGKNKQQAINQLLKGEISEVLPASILHKHPNVEVIIDDDIFTSIL</sequence>